<dbReference type="InterPro" id="IPR050986">
    <property type="entry name" value="GutQ/KpsF_isomerases"/>
</dbReference>
<dbReference type="InterPro" id="IPR046348">
    <property type="entry name" value="SIS_dom_sf"/>
</dbReference>
<dbReference type="InterPro" id="IPR004800">
    <property type="entry name" value="KdsD/KpsF-type"/>
</dbReference>
<dbReference type="NCBIfam" id="TIGR00393">
    <property type="entry name" value="kpsF"/>
    <property type="match status" value="1"/>
</dbReference>
<proteinExistence type="inferred from homology"/>
<protein>
    <recommendedName>
        <fullName evidence="12">KpsF/GutQ family sugar-phosphate isomerase</fullName>
    </recommendedName>
</protein>
<dbReference type="PANTHER" id="PTHR42745">
    <property type="match status" value="1"/>
</dbReference>
<dbReference type="InterPro" id="IPR001347">
    <property type="entry name" value="SIS_dom"/>
</dbReference>
<dbReference type="CDD" id="cd05014">
    <property type="entry name" value="SIS_Kpsf"/>
    <property type="match status" value="1"/>
</dbReference>
<dbReference type="GO" id="GO:0097367">
    <property type="term" value="F:carbohydrate derivative binding"/>
    <property type="evidence" value="ECO:0007669"/>
    <property type="project" value="InterPro"/>
</dbReference>
<keyword evidence="5" id="KW-0862">Zinc</keyword>
<dbReference type="InterPro" id="IPR046342">
    <property type="entry name" value="CBS_dom_sf"/>
</dbReference>
<dbReference type="PANTHER" id="PTHR42745:SF1">
    <property type="entry name" value="ARABINOSE 5-PHOSPHATE ISOMERASE KDSD"/>
    <property type="match status" value="1"/>
</dbReference>
<feature type="site" description="Catalytically relevant" evidence="6">
    <location>
        <position position="184"/>
    </location>
</feature>
<dbReference type="PROSITE" id="PS51371">
    <property type="entry name" value="CBS"/>
    <property type="match status" value="2"/>
</dbReference>
<dbReference type="GO" id="GO:1901135">
    <property type="term" value="P:carbohydrate derivative metabolic process"/>
    <property type="evidence" value="ECO:0007669"/>
    <property type="project" value="InterPro"/>
</dbReference>
<name>A0A2J0LIN5_9BACT</name>
<dbReference type="Gene3D" id="3.10.580.10">
    <property type="entry name" value="CBS-domain"/>
    <property type="match status" value="1"/>
</dbReference>
<dbReference type="PIRSF" id="PIRSF004692">
    <property type="entry name" value="KdsD_KpsF"/>
    <property type="match status" value="1"/>
</dbReference>
<dbReference type="Proteomes" id="UP000231267">
    <property type="component" value="Unassembled WGS sequence"/>
</dbReference>
<dbReference type="CDD" id="cd04604">
    <property type="entry name" value="CBS_pair_SIS_assoc"/>
    <property type="match status" value="1"/>
</dbReference>
<gene>
    <name evidence="10" type="ORF">COW11_01815</name>
</gene>
<evidence type="ECO:0000256" key="5">
    <source>
        <dbReference type="PIRSR" id="PIRSR004692-2"/>
    </source>
</evidence>
<evidence type="ECO:0000259" key="8">
    <source>
        <dbReference type="PROSITE" id="PS51371"/>
    </source>
</evidence>
<comment type="caution">
    <text evidence="10">The sequence shown here is derived from an EMBL/GenBank/DDBJ whole genome shotgun (WGS) entry which is preliminary data.</text>
</comment>
<dbReference type="AlphaFoldDB" id="A0A2J0LIN5"/>
<keyword evidence="2" id="KW-0677">Repeat</keyword>
<evidence type="ECO:0000313" key="11">
    <source>
        <dbReference type="Proteomes" id="UP000231267"/>
    </source>
</evidence>
<evidence type="ECO:0000256" key="6">
    <source>
        <dbReference type="PIRSR" id="PIRSR004692-3"/>
    </source>
</evidence>
<dbReference type="Pfam" id="PF00571">
    <property type="entry name" value="CBS"/>
    <property type="match status" value="2"/>
</dbReference>
<dbReference type="GO" id="GO:0019146">
    <property type="term" value="F:arabinose-5-phosphate isomerase activity"/>
    <property type="evidence" value="ECO:0007669"/>
    <property type="project" value="UniProtKB-ARBA"/>
</dbReference>
<organism evidence="10 11">
    <name type="scientific">Candidatus Taenaricola geysiri</name>
    <dbReference type="NCBI Taxonomy" id="1974752"/>
    <lineage>
        <taxon>Bacteria</taxon>
        <taxon>Pseudomonadati</taxon>
        <taxon>Candidatus Omnitrophota</taxon>
        <taxon>Candidatus Taenaricola</taxon>
    </lineage>
</organism>
<feature type="site" description="Catalytically relevant" evidence="6">
    <location>
        <position position="102"/>
    </location>
</feature>
<evidence type="ECO:0000256" key="4">
    <source>
        <dbReference type="PIRNR" id="PIRNR004692"/>
    </source>
</evidence>
<comment type="similarity">
    <text evidence="1 4">Belongs to the SIS family. GutQ/KpsF subfamily.</text>
</comment>
<dbReference type="EMBL" id="PFGP01000032">
    <property type="protein sequence ID" value="PIW66714.1"/>
    <property type="molecule type" value="Genomic_DNA"/>
</dbReference>
<evidence type="ECO:0000259" key="9">
    <source>
        <dbReference type="PROSITE" id="PS51464"/>
    </source>
</evidence>
<evidence type="ECO:0000313" key="10">
    <source>
        <dbReference type="EMBL" id="PIW66714.1"/>
    </source>
</evidence>
<dbReference type="SMART" id="SM00116">
    <property type="entry name" value="CBS"/>
    <property type="match status" value="2"/>
</dbReference>
<keyword evidence="3 7" id="KW-0129">CBS domain</keyword>
<dbReference type="InterPro" id="IPR000644">
    <property type="entry name" value="CBS_dom"/>
</dbReference>
<feature type="binding site" evidence="5">
    <location>
        <position position="73"/>
    </location>
    <ligand>
        <name>Zn(2+)</name>
        <dbReference type="ChEBI" id="CHEBI:29105"/>
    </ligand>
</feature>
<dbReference type="Pfam" id="PF01380">
    <property type="entry name" value="SIS"/>
    <property type="match status" value="1"/>
</dbReference>
<accession>A0A2J0LIN5</accession>
<dbReference type="SUPFAM" id="SSF53697">
    <property type="entry name" value="SIS domain"/>
    <property type="match status" value="1"/>
</dbReference>
<dbReference type="InterPro" id="IPR035474">
    <property type="entry name" value="SIS_Kpsf"/>
</dbReference>
<evidence type="ECO:0000256" key="2">
    <source>
        <dbReference type="ARBA" id="ARBA00022737"/>
    </source>
</evidence>
<sequence>MSSRNIAKEVFRIEAEAIKDLAGRLDENFDRAVEAIYRTTGRVVIMGMGKPGIIGEKISATLTSTGTPSLFLHPAEAVHGDLGKVTKEDVVLAISNSGETEEVLRVIPLIKKIGARLIALAGNTKSTLARHSDIILDVGVKKEACPMGLAPTASTTATLAMGDALAVALIKRKGFREADYAFFHPGGTLGKRLILKVEDIMRKDFENPIVEENALVKDVLVKITSVRAGSASVVDKKGKLTGIFTDGDLRRHIEGAENIALRKIKDVMTRSPKTITKEKLAAEALRILKENRIDEIPVVDKNNKPVGLVDVQDLLKAGLV</sequence>
<keyword evidence="5" id="KW-0479">Metal-binding</keyword>
<dbReference type="GO" id="GO:0046872">
    <property type="term" value="F:metal ion binding"/>
    <property type="evidence" value="ECO:0007669"/>
    <property type="project" value="UniProtKB-KW"/>
</dbReference>
<dbReference type="PROSITE" id="PS51464">
    <property type="entry name" value="SIS"/>
    <property type="match status" value="1"/>
</dbReference>
<feature type="site" description="Catalytically relevant" evidence="6">
    <location>
        <position position="143"/>
    </location>
</feature>
<dbReference type="Gene3D" id="3.40.50.10490">
    <property type="entry name" value="Glucose-6-phosphate isomerase like protein, domain 1"/>
    <property type="match status" value="1"/>
</dbReference>
<dbReference type="GO" id="GO:0005975">
    <property type="term" value="P:carbohydrate metabolic process"/>
    <property type="evidence" value="ECO:0007669"/>
    <property type="project" value="InterPro"/>
</dbReference>
<reference evidence="10 11" key="1">
    <citation type="submission" date="2017-09" db="EMBL/GenBank/DDBJ databases">
        <title>Depth-based differentiation of microbial function through sediment-hosted aquifers and enrichment of novel symbionts in the deep terrestrial subsurface.</title>
        <authorList>
            <person name="Probst A.J."/>
            <person name="Ladd B."/>
            <person name="Jarett J.K."/>
            <person name="Geller-Mcgrath D.E."/>
            <person name="Sieber C.M."/>
            <person name="Emerson J.B."/>
            <person name="Anantharaman K."/>
            <person name="Thomas B.C."/>
            <person name="Malmstrom R."/>
            <person name="Stieglmeier M."/>
            <person name="Klingl A."/>
            <person name="Woyke T."/>
            <person name="Ryan C.M."/>
            <person name="Banfield J.F."/>
        </authorList>
    </citation>
    <scope>NUCLEOTIDE SEQUENCE [LARGE SCALE GENOMIC DNA]</scope>
    <source>
        <strain evidence="10">CG12_big_fil_rev_8_21_14_0_65_43_15</strain>
    </source>
</reference>
<evidence type="ECO:0008006" key="12">
    <source>
        <dbReference type="Google" id="ProtNLM"/>
    </source>
</evidence>
<evidence type="ECO:0000256" key="3">
    <source>
        <dbReference type="ARBA" id="ARBA00023122"/>
    </source>
</evidence>
<evidence type="ECO:0000256" key="1">
    <source>
        <dbReference type="ARBA" id="ARBA00008165"/>
    </source>
</evidence>
<feature type="site" description="Catalytically relevant" evidence="6">
    <location>
        <position position="50"/>
    </location>
</feature>
<dbReference type="FunFam" id="3.40.50.10490:FF:000011">
    <property type="entry name" value="Arabinose 5-phosphate isomerase"/>
    <property type="match status" value="1"/>
</dbReference>
<feature type="domain" description="CBS" evidence="8">
    <location>
        <begin position="268"/>
        <end position="320"/>
    </location>
</feature>
<feature type="domain" description="CBS" evidence="8">
    <location>
        <begin position="201"/>
        <end position="261"/>
    </location>
</feature>
<evidence type="ECO:0000256" key="7">
    <source>
        <dbReference type="PROSITE-ProRule" id="PRU00703"/>
    </source>
</evidence>
<feature type="domain" description="SIS" evidence="9">
    <location>
        <begin position="32"/>
        <end position="175"/>
    </location>
</feature>